<dbReference type="InterPro" id="IPR020617">
    <property type="entry name" value="Thiolase_C"/>
</dbReference>
<accession>A0A380HA36</accession>
<dbReference type="PANTHER" id="PTHR43853:SF3">
    <property type="entry name" value="ACETYL-COA C-ACETYLTRANSFERASE YHFS-RELATED"/>
    <property type="match status" value="1"/>
</dbReference>
<evidence type="ECO:0000256" key="1">
    <source>
        <dbReference type="ARBA" id="ARBA00010982"/>
    </source>
</evidence>
<evidence type="ECO:0000256" key="4">
    <source>
        <dbReference type="ARBA" id="ARBA00040726"/>
    </source>
</evidence>
<dbReference type="AlphaFoldDB" id="A0A380HA36"/>
<dbReference type="GO" id="GO:0005737">
    <property type="term" value="C:cytoplasm"/>
    <property type="evidence" value="ECO:0007669"/>
    <property type="project" value="UniProtKB-ARBA"/>
</dbReference>
<keyword evidence="3 5" id="KW-0012">Acyltransferase</keyword>
<evidence type="ECO:0000256" key="3">
    <source>
        <dbReference type="ARBA" id="ARBA00023315"/>
    </source>
</evidence>
<dbReference type="InterPro" id="IPR002155">
    <property type="entry name" value="Thiolase"/>
</dbReference>
<dbReference type="GO" id="GO:0003988">
    <property type="term" value="F:acetyl-CoA C-acyltransferase activity"/>
    <property type="evidence" value="ECO:0007669"/>
    <property type="project" value="TreeGrafter"/>
</dbReference>
<dbReference type="GO" id="GO:0010124">
    <property type="term" value="P:phenylacetate catabolic process"/>
    <property type="evidence" value="ECO:0007669"/>
    <property type="project" value="TreeGrafter"/>
</dbReference>
<evidence type="ECO:0000256" key="5">
    <source>
        <dbReference type="RuleBase" id="RU003557"/>
    </source>
</evidence>
<feature type="domain" description="Thiolase C-terminal" evidence="7">
    <location>
        <begin position="257"/>
        <end position="300"/>
    </location>
</feature>
<evidence type="ECO:0000313" key="8">
    <source>
        <dbReference type="EMBL" id="SUM74088.1"/>
    </source>
</evidence>
<keyword evidence="2 5" id="KW-0808">Transferase</keyword>
<evidence type="ECO:0000313" key="9">
    <source>
        <dbReference type="Proteomes" id="UP000255425"/>
    </source>
</evidence>
<evidence type="ECO:0000256" key="2">
    <source>
        <dbReference type="ARBA" id="ARBA00022679"/>
    </source>
</evidence>
<dbReference type="EMBL" id="UHDZ01000001">
    <property type="protein sequence ID" value="SUM74088.1"/>
    <property type="molecule type" value="Genomic_DNA"/>
</dbReference>
<dbReference type="InterPro" id="IPR016039">
    <property type="entry name" value="Thiolase-like"/>
</dbReference>
<dbReference type="Pfam" id="PF00108">
    <property type="entry name" value="Thiolase_N"/>
    <property type="match status" value="1"/>
</dbReference>
<dbReference type="CDD" id="cd00751">
    <property type="entry name" value="thiolase"/>
    <property type="match status" value="1"/>
</dbReference>
<name>A0A380HA36_9STAP</name>
<dbReference type="InterPro" id="IPR020616">
    <property type="entry name" value="Thiolase_N"/>
</dbReference>
<gene>
    <name evidence="8" type="primary">pcaF</name>
    <name evidence="8" type="ORF">NCTC11807_02424</name>
</gene>
<dbReference type="NCBIfam" id="TIGR01930">
    <property type="entry name" value="AcCoA-C-Actrans"/>
    <property type="match status" value="1"/>
</dbReference>
<evidence type="ECO:0000259" key="6">
    <source>
        <dbReference type="Pfam" id="PF00108"/>
    </source>
</evidence>
<dbReference type="GO" id="GO:0006635">
    <property type="term" value="P:fatty acid beta-oxidation"/>
    <property type="evidence" value="ECO:0007669"/>
    <property type="project" value="TreeGrafter"/>
</dbReference>
<protein>
    <recommendedName>
        <fullName evidence="4">Putative acetyl-CoA C-acetyltransferase VraB</fullName>
    </recommendedName>
</protein>
<reference evidence="8 9" key="1">
    <citation type="submission" date="2018-06" db="EMBL/GenBank/DDBJ databases">
        <authorList>
            <consortium name="Pathogen Informatics"/>
            <person name="Doyle S."/>
        </authorList>
    </citation>
    <scope>NUCLEOTIDE SEQUENCE [LARGE SCALE GENOMIC DNA]</scope>
    <source>
        <strain evidence="8 9">NCTC11807</strain>
    </source>
</reference>
<feature type="domain" description="Thiolase N-terminal" evidence="6">
    <location>
        <begin position="5"/>
        <end position="244"/>
    </location>
</feature>
<dbReference type="Gene3D" id="3.40.47.10">
    <property type="match status" value="2"/>
</dbReference>
<dbReference type="InterPro" id="IPR050215">
    <property type="entry name" value="Thiolase-like_sf_Thiolase"/>
</dbReference>
<dbReference type="SUPFAM" id="SSF53901">
    <property type="entry name" value="Thiolase-like"/>
    <property type="match status" value="2"/>
</dbReference>
<dbReference type="PANTHER" id="PTHR43853">
    <property type="entry name" value="3-KETOACYL-COA THIOLASE, PEROXISOMAL"/>
    <property type="match status" value="1"/>
</dbReference>
<keyword evidence="9" id="KW-1185">Reference proteome</keyword>
<evidence type="ECO:0000259" key="7">
    <source>
        <dbReference type="Pfam" id="PF02803"/>
    </source>
</evidence>
<organism evidence="8 9">
    <name type="scientific">Staphylococcus saccharolyticus</name>
    <dbReference type="NCBI Taxonomy" id="33028"/>
    <lineage>
        <taxon>Bacteria</taxon>
        <taxon>Bacillati</taxon>
        <taxon>Bacillota</taxon>
        <taxon>Bacilli</taxon>
        <taxon>Bacillales</taxon>
        <taxon>Staphylococcaceae</taxon>
        <taxon>Staphylococcus</taxon>
    </lineage>
</organism>
<proteinExistence type="inferred from homology"/>
<dbReference type="Proteomes" id="UP000255425">
    <property type="component" value="Unassembled WGS sequence"/>
</dbReference>
<dbReference type="Pfam" id="PF02803">
    <property type="entry name" value="Thiolase_C"/>
    <property type="match status" value="1"/>
</dbReference>
<comment type="similarity">
    <text evidence="1 5">Belongs to the thiolase-like superfamily. Thiolase family.</text>
</comment>
<sequence>MKQAVIVAAKRTAFGKYGGRHIEPAQLLTPLFKYFQEKYPNAMSQVDDVILGNAVGNGGNLARKSLLEAGLDETIPGVTIDRQCGSGLEAVIQACRMIQSQAGTIYVVGGVEIVSRAPWKVKRPQNVYETEFPHFFERAPFAPKGQDPSMIEADENVATKYKISRKMQDNFAYRSHRLSLNGNITQEILPVKVKGELFRQDESIKPNLTIDKLKRFKPLLTKGTVTIGNCCMKNDGAVLLLIIEQNLGFYEGLKFINSSNVGVQPKYLGIGPVPAINQLLDKENLTISDIDSIELNEAFS</sequence>